<dbReference type="EMBL" id="CAJNOQ010003474">
    <property type="protein sequence ID" value="CAF1014243.1"/>
    <property type="molecule type" value="Genomic_DNA"/>
</dbReference>
<evidence type="ECO:0000256" key="1">
    <source>
        <dbReference type="SAM" id="Phobius"/>
    </source>
</evidence>
<dbReference type="Proteomes" id="UP000681722">
    <property type="component" value="Unassembled WGS sequence"/>
</dbReference>
<dbReference type="EMBL" id="CAJNOK010001754">
    <property type="protein sequence ID" value="CAF0828337.1"/>
    <property type="molecule type" value="Genomic_DNA"/>
</dbReference>
<evidence type="ECO:0000313" key="4">
    <source>
        <dbReference type="EMBL" id="CAF3612933.1"/>
    </source>
</evidence>
<name>A0A814HUW9_9BILA</name>
<dbReference type="AlphaFoldDB" id="A0A814HUW9"/>
<feature type="transmembrane region" description="Helical" evidence="1">
    <location>
        <begin position="18"/>
        <end position="41"/>
    </location>
</feature>
<keyword evidence="1" id="KW-0472">Membrane</keyword>
<dbReference type="Proteomes" id="UP000677228">
    <property type="component" value="Unassembled WGS sequence"/>
</dbReference>
<sequence>MTTFANTYYTMSEVWRTFLILIAAIILAIVFLLIITLLSTFETTSNNSKQRVAILQQQKQPLLLIPIDDEKQNNNNYQNYCKIDRTKIIASCSDTNTGYYDSILASHDSAYYIAHETCFQSNVKNLLLLQNSKHVQCCTLENKVDHFI</sequence>
<comment type="caution">
    <text evidence="3">The sequence shown here is derived from an EMBL/GenBank/DDBJ whole genome shotgun (WGS) entry which is preliminary data.</text>
</comment>
<gene>
    <name evidence="3" type="ORF">GPM918_LOCUS14431</name>
    <name evidence="2" type="ORF">OVA965_LOCUS6013</name>
    <name evidence="5" type="ORF">SRO942_LOCUS14431</name>
    <name evidence="4" type="ORF">TMI583_LOCUS6012</name>
</gene>
<keyword evidence="1" id="KW-0812">Transmembrane</keyword>
<organism evidence="3 6">
    <name type="scientific">Didymodactylos carnosus</name>
    <dbReference type="NCBI Taxonomy" id="1234261"/>
    <lineage>
        <taxon>Eukaryota</taxon>
        <taxon>Metazoa</taxon>
        <taxon>Spiralia</taxon>
        <taxon>Gnathifera</taxon>
        <taxon>Rotifera</taxon>
        <taxon>Eurotatoria</taxon>
        <taxon>Bdelloidea</taxon>
        <taxon>Philodinida</taxon>
        <taxon>Philodinidae</taxon>
        <taxon>Didymodactylos</taxon>
    </lineage>
</organism>
<protein>
    <submittedName>
        <fullName evidence="3">Uncharacterized protein</fullName>
    </submittedName>
</protein>
<evidence type="ECO:0000313" key="3">
    <source>
        <dbReference type="EMBL" id="CAF1014243.1"/>
    </source>
</evidence>
<evidence type="ECO:0000313" key="5">
    <source>
        <dbReference type="EMBL" id="CAF3785769.1"/>
    </source>
</evidence>
<reference evidence="3" key="1">
    <citation type="submission" date="2021-02" db="EMBL/GenBank/DDBJ databases">
        <authorList>
            <person name="Nowell W R."/>
        </authorList>
    </citation>
    <scope>NUCLEOTIDE SEQUENCE</scope>
</reference>
<evidence type="ECO:0000313" key="6">
    <source>
        <dbReference type="Proteomes" id="UP000663829"/>
    </source>
</evidence>
<dbReference type="EMBL" id="CAJOBC010003474">
    <property type="protein sequence ID" value="CAF3785769.1"/>
    <property type="molecule type" value="Genomic_DNA"/>
</dbReference>
<keyword evidence="6" id="KW-1185">Reference proteome</keyword>
<dbReference type="Proteomes" id="UP000663829">
    <property type="component" value="Unassembled WGS sequence"/>
</dbReference>
<keyword evidence="1" id="KW-1133">Transmembrane helix</keyword>
<accession>A0A814HUW9</accession>
<evidence type="ECO:0000313" key="2">
    <source>
        <dbReference type="EMBL" id="CAF0828337.1"/>
    </source>
</evidence>
<dbReference type="EMBL" id="CAJOBA010001755">
    <property type="protein sequence ID" value="CAF3612933.1"/>
    <property type="molecule type" value="Genomic_DNA"/>
</dbReference>
<dbReference type="Proteomes" id="UP000682733">
    <property type="component" value="Unassembled WGS sequence"/>
</dbReference>
<proteinExistence type="predicted"/>